<dbReference type="OrthoDB" id="269173at2759"/>
<keyword evidence="7" id="KW-1185">Reference proteome</keyword>
<proteinExistence type="predicted"/>
<reference evidence="7" key="1">
    <citation type="submission" date="2016-09" db="EMBL/GenBank/DDBJ databases">
        <authorList>
            <person name="Jeantristanb JTB J.-T."/>
            <person name="Ricardo R."/>
        </authorList>
    </citation>
    <scope>NUCLEOTIDE SEQUENCE [LARGE SCALE GENOMIC DNA]</scope>
</reference>
<protein>
    <submittedName>
        <fullName evidence="6">BQ2448_3688 protein</fullName>
    </submittedName>
</protein>
<dbReference type="InterPro" id="IPR006696">
    <property type="entry name" value="DUF423"/>
</dbReference>
<evidence type="ECO:0000256" key="2">
    <source>
        <dbReference type="ARBA" id="ARBA00022692"/>
    </source>
</evidence>
<keyword evidence="2 5" id="KW-0812">Transmembrane</keyword>
<dbReference type="GO" id="GO:0016020">
    <property type="term" value="C:membrane"/>
    <property type="evidence" value="ECO:0007669"/>
    <property type="project" value="UniProtKB-SubCell"/>
</dbReference>
<feature type="transmembrane region" description="Helical" evidence="5">
    <location>
        <begin position="12"/>
        <end position="34"/>
    </location>
</feature>
<keyword evidence="4 5" id="KW-0472">Membrane</keyword>
<comment type="subcellular location">
    <subcellularLocation>
        <location evidence="1">Membrane</location>
        <topology evidence="1">Multi-pass membrane protein</topology>
    </subcellularLocation>
</comment>
<dbReference type="AlphaFoldDB" id="A0A238FIM4"/>
<dbReference type="PANTHER" id="PTHR43461:SF1">
    <property type="entry name" value="TRANSMEMBRANE PROTEIN 256"/>
    <property type="match status" value="1"/>
</dbReference>
<gene>
    <name evidence="6" type="ORF">BQ2448_3688</name>
</gene>
<sequence length="200" mass="20638">MPLFPASSALAWKAGALLSSTGIMAGAFGAHALAPRLGEKTATWTMASHYAIVNGVALLAISQHPVYSKQWSAPLIVVGATLFSGSIFALLLYREKMGRLTKIVGPATPLGGLLMIGGYLSLKLPSLIELAPVIALGALTDLDFAAVGPSLTNRRSLTFLTFFSAPLGAVEAAPSWPEAVAAPMFQPSASDVATIVDAFG</sequence>
<evidence type="ECO:0000313" key="6">
    <source>
        <dbReference type="EMBL" id="SCV70926.1"/>
    </source>
</evidence>
<evidence type="ECO:0000256" key="3">
    <source>
        <dbReference type="ARBA" id="ARBA00022989"/>
    </source>
</evidence>
<feature type="transmembrane region" description="Helical" evidence="5">
    <location>
        <begin position="73"/>
        <end position="93"/>
    </location>
</feature>
<evidence type="ECO:0000313" key="7">
    <source>
        <dbReference type="Proteomes" id="UP000198372"/>
    </source>
</evidence>
<evidence type="ECO:0000256" key="1">
    <source>
        <dbReference type="ARBA" id="ARBA00004141"/>
    </source>
</evidence>
<evidence type="ECO:0000256" key="5">
    <source>
        <dbReference type="SAM" id="Phobius"/>
    </source>
</evidence>
<feature type="transmembrane region" description="Helical" evidence="5">
    <location>
        <begin position="41"/>
        <end position="61"/>
    </location>
</feature>
<dbReference type="Pfam" id="PF04241">
    <property type="entry name" value="DUF423"/>
    <property type="match status" value="1"/>
</dbReference>
<dbReference type="Proteomes" id="UP000198372">
    <property type="component" value="Unassembled WGS sequence"/>
</dbReference>
<dbReference type="PANTHER" id="PTHR43461">
    <property type="entry name" value="TRANSMEMBRANE PROTEIN 256"/>
    <property type="match status" value="1"/>
</dbReference>
<organism evidence="6 7">
    <name type="scientific">Microbotryum intermedium</name>
    <dbReference type="NCBI Taxonomy" id="269621"/>
    <lineage>
        <taxon>Eukaryota</taxon>
        <taxon>Fungi</taxon>
        <taxon>Dikarya</taxon>
        <taxon>Basidiomycota</taxon>
        <taxon>Pucciniomycotina</taxon>
        <taxon>Microbotryomycetes</taxon>
        <taxon>Microbotryales</taxon>
        <taxon>Microbotryaceae</taxon>
        <taxon>Microbotryum</taxon>
    </lineage>
</organism>
<dbReference type="EMBL" id="FMSP01000006">
    <property type="protein sequence ID" value="SCV70926.1"/>
    <property type="molecule type" value="Genomic_DNA"/>
</dbReference>
<accession>A0A238FIM4</accession>
<keyword evidence="3 5" id="KW-1133">Transmembrane helix</keyword>
<evidence type="ECO:0000256" key="4">
    <source>
        <dbReference type="ARBA" id="ARBA00023136"/>
    </source>
</evidence>
<name>A0A238FIM4_9BASI</name>